<dbReference type="RefSeq" id="WP_350395931.1">
    <property type="nucleotide sequence ID" value="NZ_JBELQE010000085.1"/>
</dbReference>
<keyword evidence="2" id="KW-1185">Reference proteome</keyword>
<comment type="caution">
    <text evidence="1">The sequence shown here is derived from an EMBL/GenBank/DDBJ whole genome shotgun (WGS) entry which is preliminary data.</text>
</comment>
<protein>
    <submittedName>
        <fullName evidence="1">Enoyl-CoA hydratase</fullName>
    </submittedName>
</protein>
<dbReference type="Proteomes" id="UP001480955">
    <property type="component" value="Unassembled WGS sequence"/>
</dbReference>
<dbReference type="Gene3D" id="3.90.226.10">
    <property type="entry name" value="2-enoyl-CoA Hydratase, Chain A, domain 1"/>
    <property type="match status" value="1"/>
</dbReference>
<dbReference type="InterPro" id="IPR001753">
    <property type="entry name" value="Enoyl-CoA_hydra/iso"/>
</dbReference>
<dbReference type="SUPFAM" id="SSF52096">
    <property type="entry name" value="ClpP/crotonase"/>
    <property type="match status" value="1"/>
</dbReference>
<dbReference type="NCBIfam" id="NF004796">
    <property type="entry name" value="PRK06144.1"/>
    <property type="match status" value="1"/>
</dbReference>
<organism evidence="1 2">
    <name type="scientific">Methylorubrum podarium</name>
    <dbReference type="NCBI Taxonomy" id="200476"/>
    <lineage>
        <taxon>Bacteria</taxon>
        <taxon>Pseudomonadati</taxon>
        <taxon>Pseudomonadota</taxon>
        <taxon>Alphaproteobacteria</taxon>
        <taxon>Hyphomicrobiales</taxon>
        <taxon>Methylobacteriaceae</taxon>
        <taxon>Methylorubrum</taxon>
    </lineage>
</organism>
<evidence type="ECO:0000313" key="1">
    <source>
        <dbReference type="EMBL" id="MER2251557.1"/>
    </source>
</evidence>
<dbReference type="InterPro" id="IPR029045">
    <property type="entry name" value="ClpP/crotonase-like_dom_sf"/>
</dbReference>
<dbReference type="PANTHER" id="PTHR11941:SF54">
    <property type="entry name" value="ENOYL-COA HYDRATASE, MITOCHONDRIAL"/>
    <property type="match status" value="1"/>
</dbReference>
<dbReference type="Pfam" id="PF00378">
    <property type="entry name" value="ECH_1"/>
    <property type="match status" value="1"/>
</dbReference>
<dbReference type="EMBL" id="JBELQE010000085">
    <property type="protein sequence ID" value="MER2251557.1"/>
    <property type="molecule type" value="Genomic_DNA"/>
</dbReference>
<evidence type="ECO:0000313" key="2">
    <source>
        <dbReference type="Proteomes" id="UP001480955"/>
    </source>
</evidence>
<reference evidence="1 2" key="1">
    <citation type="submission" date="2024-06" db="EMBL/GenBank/DDBJ databases">
        <authorList>
            <person name="Campbell A.G."/>
        </authorList>
    </citation>
    <scope>NUCLEOTIDE SEQUENCE [LARGE SCALE GENOMIC DNA]</scope>
    <source>
        <strain evidence="1 2">EM12</strain>
    </source>
</reference>
<gene>
    <name evidence="1" type="ORF">ABS772_16700</name>
</gene>
<proteinExistence type="predicted"/>
<dbReference type="CDD" id="cd06558">
    <property type="entry name" value="crotonase-like"/>
    <property type="match status" value="1"/>
</dbReference>
<sequence length="281" mass="29779">MSADSADARAEAETAPTDELLFAVDAAGIARITLNRPKARNALTFAMYRGLVELCERIEADPAIKAVIITGAGDKAFAAGTDIAQFRSFTKPEDALGYERFMDRVLGGLERLRVPTIAAIAGACTGGGAAIAAACDMRIASRDARFGFPIARTLGNCLSQNTLRRLANLIGGPRVKDILFTARLVEADEALAIGLVNEVAEDAAAVAARAEALAALLATHAPLTLRATKEGLRRIAEEGATEAAEGERPGDDLILMTYMSEDFREGMEAFLGKRPPNFKGR</sequence>
<dbReference type="PANTHER" id="PTHR11941">
    <property type="entry name" value="ENOYL-COA HYDRATASE-RELATED"/>
    <property type="match status" value="1"/>
</dbReference>
<accession>A0ABV1QQ68</accession>
<name>A0ABV1QQ68_9HYPH</name>